<comment type="caution">
    <text evidence="2">The sequence shown here is derived from an EMBL/GenBank/DDBJ whole genome shotgun (WGS) entry which is preliminary data.</text>
</comment>
<protein>
    <submittedName>
        <fullName evidence="2">Uncharacterized protein</fullName>
    </submittedName>
</protein>
<reference evidence="2 3" key="1">
    <citation type="journal article" date="2019" name="Int. J. Syst. Evol. Microbiol.">
        <title>The Global Catalogue of Microorganisms (GCM) 10K type strain sequencing project: providing services to taxonomists for standard genome sequencing and annotation.</title>
        <authorList>
            <consortium name="The Broad Institute Genomics Platform"/>
            <consortium name="The Broad Institute Genome Sequencing Center for Infectious Disease"/>
            <person name="Wu L."/>
            <person name="Ma J."/>
        </authorList>
    </citation>
    <scope>NUCLEOTIDE SEQUENCE [LARGE SCALE GENOMIC DNA]</scope>
    <source>
        <strain evidence="2 3">CGMCC 1.12125</strain>
    </source>
</reference>
<proteinExistence type="predicted"/>
<keyword evidence="1" id="KW-0812">Transmembrane</keyword>
<keyword evidence="1" id="KW-1133">Transmembrane helix</keyword>
<keyword evidence="1" id="KW-0472">Membrane</keyword>
<evidence type="ECO:0000313" key="3">
    <source>
        <dbReference type="Proteomes" id="UP001597119"/>
    </source>
</evidence>
<accession>A0ABD6CGY0</accession>
<organism evidence="2 3">
    <name type="scientific">Halorientalis brevis</name>
    <dbReference type="NCBI Taxonomy" id="1126241"/>
    <lineage>
        <taxon>Archaea</taxon>
        <taxon>Methanobacteriati</taxon>
        <taxon>Methanobacteriota</taxon>
        <taxon>Stenosarchaea group</taxon>
        <taxon>Halobacteria</taxon>
        <taxon>Halobacteriales</taxon>
        <taxon>Haloarculaceae</taxon>
        <taxon>Halorientalis</taxon>
    </lineage>
</organism>
<name>A0ABD6CGY0_9EURY</name>
<dbReference type="EMBL" id="JBHUDJ010000015">
    <property type="protein sequence ID" value="MFD1589314.1"/>
    <property type="molecule type" value="Genomic_DNA"/>
</dbReference>
<evidence type="ECO:0000256" key="1">
    <source>
        <dbReference type="SAM" id="Phobius"/>
    </source>
</evidence>
<keyword evidence="3" id="KW-1185">Reference proteome</keyword>
<feature type="transmembrane region" description="Helical" evidence="1">
    <location>
        <begin position="40"/>
        <end position="58"/>
    </location>
</feature>
<dbReference type="AlphaFoldDB" id="A0ABD6CGY0"/>
<gene>
    <name evidence="2" type="ORF">ACFR9U_20240</name>
</gene>
<evidence type="ECO:0000313" key="2">
    <source>
        <dbReference type="EMBL" id="MFD1589314.1"/>
    </source>
</evidence>
<dbReference type="RefSeq" id="WP_247381295.1">
    <property type="nucleotide sequence ID" value="NZ_JALLGV010000009.1"/>
</dbReference>
<sequence>MSTDSIPKLIVDEKVELAVSLLGIFAVCAATYHVGKTGNWEPLSAASIGLALVVLFLTSES</sequence>
<dbReference type="Proteomes" id="UP001597119">
    <property type="component" value="Unassembled WGS sequence"/>
</dbReference>
<feature type="transmembrane region" description="Helical" evidence="1">
    <location>
        <begin position="15"/>
        <end position="34"/>
    </location>
</feature>